<dbReference type="AlphaFoldDB" id="A0A6A4V441"/>
<dbReference type="PANTHER" id="PTHR33480">
    <property type="entry name" value="SET DOMAIN-CONTAINING PROTEIN-RELATED"/>
    <property type="match status" value="1"/>
</dbReference>
<organism evidence="1 2">
    <name type="scientific">Amphibalanus amphitrite</name>
    <name type="common">Striped barnacle</name>
    <name type="synonym">Balanus amphitrite</name>
    <dbReference type="NCBI Taxonomy" id="1232801"/>
    <lineage>
        <taxon>Eukaryota</taxon>
        <taxon>Metazoa</taxon>
        <taxon>Ecdysozoa</taxon>
        <taxon>Arthropoda</taxon>
        <taxon>Crustacea</taxon>
        <taxon>Multicrustacea</taxon>
        <taxon>Cirripedia</taxon>
        <taxon>Thoracica</taxon>
        <taxon>Thoracicalcarea</taxon>
        <taxon>Balanomorpha</taxon>
        <taxon>Balanoidea</taxon>
        <taxon>Balanidae</taxon>
        <taxon>Amphibalaninae</taxon>
        <taxon>Amphibalanus</taxon>
    </lineage>
</organism>
<proteinExistence type="predicted"/>
<gene>
    <name evidence="1" type="ORF">FJT64_010777</name>
</gene>
<dbReference type="EMBL" id="VIIS01001911">
    <property type="protein sequence ID" value="KAF0291067.1"/>
    <property type="molecule type" value="Genomic_DNA"/>
</dbReference>
<keyword evidence="2" id="KW-1185">Reference proteome</keyword>
<dbReference type="OrthoDB" id="6382319at2759"/>
<protein>
    <submittedName>
        <fullName evidence="1">Uncharacterized protein</fullName>
    </submittedName>
</protein>
<comment type="caution">
    <text evidence="1">The sequence shown here is derived from an EMBL/GenBank/DDBJ whole genome shotgun (WGS) entry which is preliminary data.</text>
</comment>
<dbReference type="PANTHER" id="PTHR33480:SF1">
    <property type="entry name" value="TYR RECOMBINASE DOMAIN-CONTAINING PROTEIN"/>
    <property type="match status" value="1"/>
</dbReference>
<evidence type="ECO:0000313" key="2">
    <source>
        <dbReference type="Proteomes" id="UP000440578"/>
    </source>
</evidence>
<sequence length="182" mass="20719">MYKQETVEEVNKSMGETEKKLFNELDVVMSRGKCGNKVPTLIPSDCAAPLQLLVDNRETYIDKDNKYLFANPLARTTGHYNAGVVLKEQLSDMALNRADLFHATKLRKYCATTSQILEMGEFDMEVLTRHMGHDKDVHRGYYRLSDATHELTRASILMMKLDEGCLSKYSGRSLEEMLTEGN</sequence>
<evidence type="ECO:0000313" key="1">
    <source>
        <dbReference type="EMBL" id="KAF0291067.1"/>
    </source>
</evidence>
<accession>A0A6A4V441</accession>
<reference evidence="1 2" key="1">
    <citation type="submission" date="2019-07" db="EMBL/GenBank/DDBJ databases">
        <title>Draft genome assembly of a fouling barnacle, Amphibalanus amphitrite (Darwin, 1854): The first reference genome for Thecostraca.</title>
        <authorList>
            <person name="Kim W."/>
        </authorList>
    </citation>
    <scope>NUCLEOTIDE SEQUENCE [LARGE SCALE GENOMIC DNA]</scope>
    <source>
        <strain evidence="1">SNU_AA5</strain>
        <tissue evidence="1">Soma without cirri and trophi</tissue>
    </source>
</reference>
<dbReference type="Proteomes" id="UP000440578">
    <property type="component" value="Unassembled WGS sequence"/>
</dbReference>
<name>A0A6A4V441_AMPAM</name>